<dbReference type="PANTHER" id="PTHR31018">
    <property type="entry name" value="SPORULATION-SPECIFIC PROTEIN-RELATED"/>
    <property type="match status" value="1"/>
</dbReference>
<dbReference type="GO" id="GO:0005886">
    <property type="term" value="C:plasma membrane"/>
    <property type="evidence" value="ECO:0007669"/>
    <property type="project" value="UniProtKB-SubCell"/>
</dbReference>
<reference evidence="9" key="2">
    <citation type="submission" date="2014-06" db="EMBL/GenBank/DDBJ databases">
        <title>The complete genome of Blastobotrys (Arxula) adeninivorans LS3 - a yeast of biotechnological interest.</title>
        <authorList>
            <person name="Kunze G."/>
            <person name="Gaillardin C."/>
            <person name="Czernicka M."/>
            <person name="Durrens P."/>
            <person name="Martin T."/>
            <person name="Boer E."/>
            <person name="Gabaldon T."/>
            <person name="Cruz J."/>
            <person name="Talla E."/>
            <person name="Marck C."/>
            <person name="Goffeau A."/>
            <person name="Barbe V."/>
            <person name="Baret P."/>
            <person name="Baronian K."/>
            <person name="Beier S."/>
            <person name="Bleykasten C."/>
            <person name="Bode R."/>
            <person name="Casaregola S."/>
            <person name="Despons L."/>
            <person name="Fairhead C."/>
            <person name="Giersberg M."/>
            <person name="Gierski P."/>
            <person name="Hahnel U."/>
            <person name="Hartmann A."/>
            <person name="Jankowska D."/>
            <person name="Jubin C."/>
            <person name="Jung P."/>
            <person name="Lafontaine I."/>
            <person name="Leh-Louis V."/>
            <person name="Lemaire M."/>
            <person name="Marcet-Houben M."/>
            <person name="Mascher M."/>
            <person name="Morel G."/>
            <person name="Richard G.-F."/>
            <person name="Riechen J."/>
            <person name="Sacerdot C."/>
            <person name="Sarkar A."/>
            <person name="Savel G."/>
            <person name="Schacherer J."/>
            <person name="Sherman D."/>
            <person name="Straub M.-L."/>
            <person name="Stein N."/>
            <person name="Thierry A."/>
            <person name="Trautwein-Schult A."/>
            <person name="Westhof E."/>
            <person name="Worch S."/>
            <person name="Dujon B."/>
            <person name="Souciet J.-L."/>
            <person name="Wincker P."/>
            <person name="Scholz U."/>
            <person name="Neuveglise N."/>
        </authorList>
    </citation>
    <scope>NUCLEOTIDE SEQUENCE</scope>
    <source>
        <strain evidence="9">LS3</strain>
    </source>
</reference>
<protein>
    <submittedName>
        <fullName evidence="9">ARAD1D47718p</fullName>
    </submittedName>
</protein>
<evidence type="ECO:0000256" key="1">
    <source>
        <dbReference type="ARBA" id="ARBA00004191"/>
    </source>
</evidence>
<evidence type="ECO:0000256" key="7">
    <source>
        <dbReference type="ARBA" id="ARBA00023180"/>
    </source>
</evidence>
<evidence type="ECO:0000256" key="3">
    <source>
        <dbReference type="ARBA" id="ARBA00005798"/>
    </source>
</evidence>
<dbReference type="EMBL" id="HG937694">
    <property type="protein sequence ID" value="CDP39012.1"/>
    <property type="molecule type" value="Genomic_DNA"/>
</dbReference>
<keyword evidence="7" id="KW-0325">Glycoprotein</keyword>
<evidence type="ECO:0000256" key="2">
    <source>
        <dbReference type="ARBA" id="ARBA00004609"/>
    </source>
</evidence>
<keyword evidence="4" id="KW-0134">Cell wall</keyword>
<evidence type="ECO:0000256" key="5">
    <source>
        <dbReference type="ARBA" id="ARBA00022525"/>
    </source>
</evidence>
<dbReference type="InterPro" id="IPR051648">
    <property type="entry name" value="CWI-Assembly_Regulator"/>
</dbReference>
<feature type="chain" id="PRO_5001592305" evidence="8">
    <location>
        <begin position="19"/>
        <end position="399"/>
    </location>
</feature>
<evidence type="ECO:0000256" key="4">
    <source>
        <dbReference type="ARBA" id="ARBA00022512"/>
    </source>
</evidence>
<evidence type="ECO:0000256" key="6">
    <source>
        <dbReference type="ARBA" id="ARBA00022729"/>
    </source>
</evidence>
<sequence length="399" mass="41474">MQFQLLAGALALGSLAYAADDCSGSLEAKSQSDLDKISSCSTYDGDITLGGDIDTATLTGIQKISGSLSVDNATSLTSLNAPDLEEVSDKFSISSAVALSTLSLPKLEKAGEINWIALPELDTVQLNTGVTDCPQIIISNTAIKSLDGFHIDRCSVFNINNNPYLESVDAKLESVSNTLEISYNSEDVEVKFDTLKWANNITLRDVSSASFSNLTNVNSSMGFVNNTFNGLAAPQVKNIGGSLAIVSNGKLSNVSFPKLEQIGGGFQIANNTNLKSILGFPKLKSVGGAIDFEGSFSSASLSNLDLVKGGVDVESDSSKFNCSSWDELHSNGDIHGDNYVCKGASTSVSVRLTGSQTTGGGGSAGETGSGSSSSGGAYAISVEYTPLFGAVAAFIFQYL</sequence>
<comment type="similarity">
    <text evidence="3">Belongs to the SPS2 family.</text>
</comment>
<name>A0A060TJL2_BLAAD</name>
<dbReference type="AlphaFoldDB" id="A0A060TJL2"/>
<reference evidence="9" key="1">
    <citation type="submission" date="2014-02" db="EMBL/GenBank/DDBJ databases">
        <authorList>
            <person name="Genoscope - CEA"/>
        </authorList>
    </citation>
    <scope>NUCLEOTIDE SEQUENCE</scope>
    <source>
        <strain evidence="9">LS3</strain>
    </source>
</reference>
<keyword evidence="5" id="KW-0964">Secreted</keyword>
<dbReference type="InterPro" id="IPR036941">
    <property type="entry name" value="Rcpt_L-dom_sf"/>
</dbReference>
<dbReference type="PANTHER" id="PTHR31018:SF3">
    <property type="entry name" value="RECEPTOR PROTEIN-TYROSINE KINASE"/>
    <property type="match status" value="1"/>
</dbReference>
<keyword evidence="6 8" id="KW-0732">Signal</keyword>
<gene>
    <name evidence="9" type="ORF">GNLVRS02_ARAD1D47718g</name>
</gene>
<comment type="subcellular location">
    <subcellularLocation>
        <location evidence="2">Cell membrane</location>
        <topology evidence="2">Lipid-anchor</topology>
        <topology evidence="2">GPI-anchor</topology>
    </subcellularLocation>
    <subcellularLocation>
        <location evidence="1">Secreted</location>
        <location evidence="1">Cell wall</location>
    </subcellularLocation>
</comment>
<dbReference type="GO" id="GO:0009986">
    <property type="term" value="C:cell surface"/>
    <property type="evidence" value="ECO:0007669"/>
    <property type="project" value="TreeGrafter"/>
</dbReference>
<dbReference type="PhylomeDB" id="A0A060TJL2"/>
<accession>A0A060TJL2</accession>
<dbReference type="Gene3D" id="3.80.20.20">
    <property type="entry name" value="Receptor L-domain"/>
    <property type="match status" value="2"/>
</dbReference>
<dbReference type="GO" id="GO:0031505">
    <property type="term" value="P:fungal-type cell wall organization"/>
    <property type="evidence" value="ECO:0007669"/>
    <property type="project" value="TreeGrafter"/>
</dbReference>
<proteinExistence type="inferred from homology"/>
<dbReference type="SMR" id="A0A060TJL2"/>
<dbReference type="GO" id="GO:0009277">
    <property type="term" value="C:fungal-type cell wall"/>
    <property type="evidence" value="ECO:0007669"/>
    <property type="project" value="TreeGrafter"/>
</dbReference>
<feature type="signal peptide" evidence="8">
    <location>
        <begin position="1"/>
        <end position="18"/>
    </location>
</feature>
<evidence type="ECO:0000313" key="9">
    <source>
        <dbReference type="EMBL" id="CDP39012.1"/>
    </source>
</evidence>
<organism evidence="9">
    <name type="scientific">Blastobotrys adeninivorans</name>
    <name type="common">Yeast</name>
    <name type="synonym">Arxula adeninivorans</name>
    <dbReference type="NCBI Taxonomy" id="409370"/>
    <lineage>
        <taxon>Eukaryota</taxon>
        <taxon>Fungi</taxon>
        <taxon>Dikarya</taxon>
        <taxon>Ascomycota</taxon>
        <taxon>Saccharomycotina</taxon>
        <taxon>Dipodascomycetes</taxon>
        <taxon>Dipodascales</taxon>
        <taxon>Trichomonascaceae</taxon>
        <taxon>Blastobotrys</taxon>
    </lineage>
</organism>
<evidence type="ECO:0000256" key="8">
    <source>
        <dbReference type="SAM" id="SignalP"/>
    </source>
</evidence>
<dbReference type="SUPFAM" id="SSF52058">
    <property type="entry name" value="L domain-like"/>
    <property type="match status" value="2"/>
</dbReference>